<protein>
    <submittedName>
        <fullName evidence="2">Uncharacterized protein</fullName>
    </submittedName>
</protein>
<proteinExistence type="predicted"/>
<evidence type="ECO:0000313" key="2">
    <source>
        <dbReference type="EMBL" id="MPC96638.1"/>
    </source>
</evidence>
<accession>A0A5B7JU78</accession>
<evidence type="ECO:0000256" key="1">
    <source>
        <dbReference type="SAM" id="MobiDB-lite"/>
    </source>
</evidence>
<organism evidence="2 3">
    <name type="scientific">Portunus trituberculatus</name>
    <name type="common">Swimming crab</name>
    <name type="synonym">Neptunus trituberculatus</name>
    <dbReference type="NCBI Taxonomy" id="210409"/>
    <lineage>
        <taxon>Eukaryota</taxon>
        <taxon>Metazoa</taxon>
        <taxon>Ecdysozoa</taxon>
        <taxon>Arthropoda</taxon>
        <taxon>Crustacea</taxon>
        <taxon>Multicrustacea</taxon>
        <taxon>Malacostraca</taxon>
        <taxon>Eumalacostraca</taxon>
        <taxon>Eucarida</taxon>
        <taxon>Decapoda</taxon>
        <taxon>Pleocyemata</taxon>
        <taxon>Brachyura</taxon>
        <taxon>Eubrachyura</taxon>
        <taxon>Portunoidea</taxon>
        <taxon>Portunidae</taxon>
        <taxon>Portuninae</taxon>
        <taxon>Portunus</taxon>
    </lineage>
</organism>
<reference evidence="2 3" key="1">
    <citation type="submission" date="2019-05" db="EMBL/GenBank/DDBJ databases">
        <title>Another draft genome of Portunus trituberculatus and its Hox gene families provides insights of decapod evolution.</title>
        <authorList>
            <person name="Jeong J.-H."/>
            <person name="Song I."/>
            <person name="Kim S."/>
            <person name="Choi T."/>
            <person name="Kim D."/>
            <person name="Ryu S."/>
            <person name="Kim W."/>
        </authorList>
    </citation>
    <scope>NUCLEOTIDE SEQUENCE [LARGE SCALE GENOMIC DNA]</scope>
    <source>
        <tissue evidence="2">Muscle</tissue>
    </source>
</reference>
<dbReference type="Proteomes" id="UP000324222">
    <property type="component" value="Unassembled WGS sequence"/>
</dbReference>
<sequence>MSRSNSSGPSLKKKFVGLIRQISQSGSGSGTGEAQSTIPRPDTFIHKYLQG</sequence>
<dbReference type="AlphaFoldDB" id="A0A5B7JU78"/>
<gene>
    <name evidence="2" type="ORF">E2C01_091908</name>
</gene>
<evidence type="ECO:0000313" key="3">
    <source>
        <dbReference type="Proteomes" id="UP000324222"/>
    </source>
</evidence>
<keyword evidence="3" id="KW-1185">Reference proteome</keyword>
<name>A0A5B7JU78_PORTR</name>
<dbReference type="EMBL" id="VSRR010106776">
    <property type="protein sequence ID" value="MPC96638.1"/>
    <property type="molecule type" value="Genomic_DNA"/>
</dbReference>
<comment type="caution">
    <text evidence="2">The sequence shown here is derived from an EMBL/GenBank/DDBJ whole genome shotgun (WGS) entry which is preliminary data.</text>
</comment>
<feature type="region of interest" description="Disordered" evidence="1">
    <location>
        <begin position="22"/>
        <end position="51"/>
    </location>
</feature>